<dbReference type="PATRIC" id="fig|907348.3.peg.2459"/>
<dbReference type="HAMAP" id="MF_01320_B">
    <property type="entry name" value="Ribosomal_uL2_B"/>
    <property type="match status" value="1"/>
</dbReference>
<name>H7ENE0_9SPIR</name>
<dbReference type="SUPFAM" id="SSF50249">
    <property type="entry name" value="Nucleic acid-binding proteins"/>
    <property type="match status" value="1"/>
</dbReference>
<evidence type="ECO:0000256" key="6">
    <source>
        <dbReference type="SAM" id="MobiDB-lite"/>
    </source>
</evidence>
<feature type="domain" description="Large ribosomal subunit protein uL2 RNA-binding" evidence="8">
    <location>
        <begin position="42"/>
        <end position="118"/>
    </location>
</feature>
<keyword evidence="3 5" id="KW-0687">Ribonucleoprotein</keyword>
<dbReference type="InterPro" id="IPR022666">
    <property type="entry name" value="Ribosomal_uL2_RNA-bd_dom"/>
</dbReference>
<evidence type="ECO:0000313" key="9">
    <source>
        <dbReference type="EMBL" id="EIC00868.1"/>
    </source>
</evidence>
<dbReference type="Pfam" id="PF03947">
    <property type="entry name" value="Ribosomal_L2_C"/>
    <property type="match status" value="1"/>
</dbReference>
<dbReference type="PANTHER" id="PTHR13691:SF5">
    <property type="entry name" value="LARGE RIBOSOMAL SUBUNIT PROTEIN UL2M"/>
    <property type="match status" value="1"/>
</dbReference>
<proteinExistence type="inferred from homology"/>
<dbReference type="InterPro" id="IPR012340">
    <property type="entry name" value="NA-bd_OB-fold"/>
</dbReference>
<dbReference type="Gene3D" id="2.30.30.30">
    <property type="match status" value="1"/>
</dbReference>
<dbReference type="FunFam" id="2.30.30.30:FF:000001">
    <property type="entry name" value="50S ribosomal protein L2"/>
    <property type="match status" value="1"/>
</dbReference>
<comment type="caution">
    <text evidence="9">The sequence shown here is derived from an EMBL/GenBank/DDBJ whole genome shotgun (WGS) entry which is preliminary data.</text>
</comment>
<dbReference type="GO" id="GO:0015934">
    <property type="term" value="C:large ribosomal subunit"/>
    <property type="evidence" value="ECO:0007669"/>
    <property type="project" value="InterPro"/>
</dbReference>
<gene>
    <name evidence="5" type="primary">rplB</name>
    <name evidence="9" type="ORF">TresaDRAFT_0693</name>
</gene>
<keyword evidence="2 5" id="KW-0689">Ribosomal protein</keyword>
<comment type="function">
    <text evidence="5">One of the primary rRNA binding proteins. Required for association of the 30S and 50S subunits to form the 70S ribosome, for tRNA binding and peptide bond formation. It has been suggested to have peptidyltransferase activity; this is somewhat controversial. Makes several contacts with the 16S rRNA in the 70S ribosome.</text>
</comment>
<feature type="domain" description="Large ribosomal subunit protein uL2 C-terminal" evidence="7">
    <location>
        <begin position="124"/>
        <end position="251"/>
    </location>
</feature>
<dbReference type="InterPro" id="IPR002171">
    <property type="entry name" value="Ribosomal_uL2"/>
</dbReference>
<comment type="similarity">
    <text evidence="1 5">Belongs to the universal ribosomal protein uL2 family.</text>
</comment>
<dbReference type="PANTHER" id="PTHR13691">
    <property type="entry name" value="RIBOSOMAL PROTEIN L2"/>
    <property type="match status" value="1"/>
</dbReference>
<dbReference type="SMART" id="SM01383">
    <property type="entry name" value="Ribosomal_L2"/>
    <property type="match status" value="1"/>
</dbReference>
<dbReference type="InterPro" id="IPR008991">
    <property type="entry name" value="Translation_prot_SH3-like_sf"/>
</dbReference>
<keyword evidence="5" id="KW-0699">rRNA-binding</keyword>
<feature type="compositionally biased region" description="Basic residues" evidence="6">
    <location>
        <begin position="255"/>
        <end position="274"/>
    </location>
</feature>
<keyword evidence="5" id="KW-0694">RNA-binding</keyword>
<sequence>MALKVFKPYSAGTRTRIDLVRDELTTDKPEKSLVSGLKSQGGRGAGGRISVRHQGGGHKRRYREIDFKRNKHGIPGTVKSIEYDPNRSANIALIFYADGEKRYIIAPKGLTVGQKIYSGENAAPVVGNALPLDTIPVGFTIHNIELTLGRGGQLVRSAGASALVAAKDGDYVIVRLPSGETRRILGKCYATIGVVGNEERMNTQLGKAGRKRWLGIRPTVRGMAMNPVDHPLGGGEGAGKGHVPVTPWGQPCRGYKTRNKRKTSSRFIVSRRKK</sequence>
<reference evidence="9 10" key="1">
    <citation type="submission" date="2011-09" db="EMBL/GenBank/DDBJ databases">
        <title>The draft genome of Treponema saccharophilum DSM 2985.</title>
        <authorList>
            <consortium name="US DOE Joint Genome Institute (JGI-PGF)"/>
            <person name="Lucas S."/>
            <person name="Copeland A."/>
            <person name="Lapidus A."/>
            <person name="Glavina del Rio T."/>
            <person name="Dalin E."/>
            <person name="Tice H."/>
            <person name="Bruce D."/>
            <person name="Goodwin L."/>
            <person name="Pitluck S."/>
            <person name="Peters L."/>
            <person name="Kyrpides N."/>
            <person name="Mavromatis K."/>
            <person name="Ivanova N."/>
            <person name="Markowitz V."/>
            <person name="Cheng J.-F."/>
            <person name="Hugenholtz P."/>
            <person name="Woyke T."/>
            <person name="Wu D."/>
            <person name="Gronow S."/>
            <person name="Wellnitz S."/>
            <person name="Brambilla E."/>
            <person name="Klenk H.-P."/>
            <person name="Eisen J.A."/>
        </authorList>
    </citation>
    <scope>NUCLEOTIDE SEQUENCE [LARGE SCALE GENOMIC DNA]</scope>
    <source>
        <strain evidence="9 10">DSM 2985</strain>
    </source>
</reference>
<dbReference type="GO" id="GO:0016740">
    <property type="term" value="F:transferase activity"/>
    <property type="evidence" value="ECO:0007669"/>
    <property type="project" value="InterPro"/>
</dbReference>
<dbReference type="InterPro" id="IPR005880">
    <property type="entry name" value="Ribosomal_uL2_bac/org-type"/>
</dbReference>
<dbReference type="FunFam" id="4.10.950.10:FF:000001">
    <property type="entry name" value="50S ribosomal protein L2"/>
    <property type="match status" value="1"/>
</dbReference>
<dbReference type="NCBIfam" id="TIGR01171">
    <property type="entry name" value="rplB_bact"/>
    <property type="match status" value="1"/>
</dbReference>
<keyword evidence="10" id="KW-1185">Reference proteome</keyword>
<dbReference type="EMBL" id="AGRW01000053">
    <property type="protein sequence ID" value="EIC00868.1"/>
    <property type="molecule type" value="Genomic_DNA"/>
</dbReference>
<comment type="subunit">
    <text evidence="5">Part of the 50S ribosomal subunit. Forms a bridge to the 30S subunit in the 70S ribosome.</text>
</comment>
<dbReference type="GO" id="GO:0002181">
    <property type="term" value="P:cytoplasmic translation"/>
    <property type="evidence" value="ECO:0007669"/>
    <property type="project" value="TreeGrafter"/>
</dbReference>
<feature type="region of interest" description="Disordered" evidence="6">
    <location>
        <begin position="30"/>
        <end position="56"/>
    </location>
</feature>
<dbReference type="FunFam" id="2.40.50.140:FF:000003">
    <property type="entry name" value="50S ribosomal protein L2"/>
    <property type="match status" value="1"/>
</dbReference>
<dbReference type="Gene3D" id="2.40.50.140">
    <property type="entry name" value="Nucleic acid-binding proteins"/>
    <property type="match status" value="1"/>
</dbReference>
<evidence type="ECO:0000256" key="2">
    <source>
        <dbReference type="ARBA" id="ARBA00022980"/>
    </source>
</evidence>
<protein>
    <recommendedName>
        <fullName evidence="4 5">Large ribosomal subunit protein uL2</fullName>
    </recommendedName>
</protein>
<dbReference type="InterPro" id="IPR014722">
    <property type="entry name" value="Rib_uL2_dom2"/>
</dbReference>
<dbReference type="STRING" id="907348.TresaDRAFT_0693"/>
<accession>H7ENE0</accession>
<dbReference type="Pfam" id="PF00181">
    <property type="entry name" value="Ribosomal_L2_N"/>
    <property type="match status" value="1"/>
</dbReference>
<dbReference type="GO" id="GO:0003735">
    <property type="term" value="F:structural constituent of ribosome"/>
    <property type="evidence" value="ECO:0007669"/>
    <property type="project" value="InterPro"/>
</dbReference>
<dbReference type="PIRSF" id="PIRSF002158">
    <property type="entry name" value="Ribosomal_L2"/>
    <property type="match status" value="1"/>
</dbReference>
<dbReference type="Gene3D" id="4.10.950.10">
    <property type="entry name" value="Ribosomal protein L2, domain 3"/>
    <property type="match status" value="1"/>
</dbReference>
<dbReference type="SMART" id="SM01382">
    <property type="entry name" value="Ribosomal_L2_C"/>
    <property type="match status" value="1"/>
</dbReference>
<evidence type="ECO:0000256" key="4">
    <source>
        <dbReference type="ARBA" id="ARBA00035242"/>
    </source>
</evidence>
<evidence type="ECO:0000256" key="1">
    <source>
        <dbReference type="ARBA" id="ARBA00005636"/>
    </source>
</evidence>
<dbReference type="Proteomes" id="UP000003571">
    <property type="component" value="Unassembled WGS sequence"/>
</dbReference>
<evidence type="ECO:0000259" key="8">
    <source>
        <dbReference type="SMART" id="SM01383"/>
    </source>
</evidence>
<dbReference type="OrthoDB" id="9778722at2"/>
<dbReference type="InterPro" id="IPR022669">
    <property type="entry name" value="Ribosomal_uL2_C"/>
</dbReference>
<dbReference type="RefSeq" id="WP_002706011.1">
    <property type="nucleotide sequence ID" value="NZ_AGRW01000053.1"/>
</dbReference>
<dbReference type="InterPro" id="IPR014726">
    <property type="entry name" value="Ribosomal_uL2_dom3"/>
</dbReference>
<dbReference type="SUPFAM" id="SSF50104">
    <property type="entry name" value="Translation proteins SH3-like domain"/>
    <property type="match status" value="1"/>
</dbReference>
<feature type="region of interest" description="Disordered" evidence="6">
    <location>
        <begin position="232"/>
        <end position="274"/>
    </location>
</feature>
<evidence type="ECO:0000256" key="5">
    <source>
        <dbReference type="HAMAP-Rule" id="MF_01320"/>
    </source>
</evidence>
<evidence type="ECO:0000313" key="10">
    <source>
        <dbReference type="Proteomes" id="UP000003571"/>
    </source>
</evidence>
<dbReference type="AlphaFoldDB" id="H7ENE0"/>
<dbReference type="GO" id="GO:0019843">
    <property type="term" value="F:rRNA binding"/>
    <property type="evidence" value="ECO:0007669"/>
    <property type="project" value="UniProtKB-UniRule"/>
</dbReference>
<evidence type="ECO:0000256" key="3">
    <source>
        <dbReference type="ARBA" id="ARBA00023274"/>
    </source>
</evidence>
<dbReference type="eggNOG" id="COG0090">
    <property type="taxonomic scope" value="Bacteria"/>
</dbReference>
<organism evidence="9 10">
    <name type="scientific">Treponema saccharophilum DSM 2985</name>
    <dbReference type="NCBI Taxonomy" id="907348"/>
    <lineage>
        <taxon>Bacteria</taxon>
        <taxon>Pseudomonadati</taxon>
        <taxon>Spirochaetota</taxon>
        <taxon>Spirochaetia</taxon>
        <taxon>Spirochaetales</taxon>
        <taxon>Treponemataceae</taxon>
        <taxon>Treponema</taxon>
    </lineage>
</organism>
<evidence type="ECO:0000259" key="7">
    <source>
        <dbReference type="SMART" id="SM01382"/>
    </source>
</evidence>